<evidence type="ECO:0000256" key="1">
    <source>
        <dbReference type="SAM" id="MobiDB-lite"/>
    </source>
</evidence>
<accession>A0A7S1Y932</accession>
<protein>
    <submittedName>
        <fullName evidence="2">Uncharacterized protein</fullName>
    </submittedName>
</protein>
<organism evidence="2">
    <name type="scientific">Grammatophora oceanica</name>
    <dbReference type="NCBI Taxonomy" id="210454"/>
    <lineage>
        <taxon>Eukaryota</taxon>
        <taxon>Sar</taxon>
        <taxon>Stramenopiles</taxon>
        <taxon>Ochrophyta</taxon>
        <taxon>Bacillariophyta</taxon>
        <taxon>Fragilariophyceae</taxon>
        <taxon>Fragilariophycidae</taxon>
        <taxon>Rhabdonematales</taxon>
        <taxon>Grammatophoraceae</taxon>
        <taxon>Grammatophora</taxon>
    </lineage>
</organism>
<gene>
    <name evidence="2" type="ORF">GOCE00092_LOCUS13818</name>
</gene>
<evidence type="ECO:0000313" key="2">
    <source>
        <dbReference type="EMBL" id="CAD9284906.1"/>
    </source>
</evidence>
<reference evidence="2" key="1">
    <citation type="submission" date="2021-01" db="EMBL/GenBank/DDBJ databases">
        <authorList>
            <person name="Corre E."/>
            <person name="Pelletier E."/>
            <person name="Niang G."/>
            <person name="Scheremetjew M."/>
            <person name="Finn R."/>
            <person name="Kale V."/>
            <person name="Holt S."/>
            <person name="Cochrane G."/>
            <person name="Meng A."/>
            <person name="Brown T."/>
            <person name="Cohen L."/>
        </authorList>
    </citation>
    <scope>NUCLEOTIDE SEQUENCE</scope>
    <source>
        <strain evidence="2">CCMP 410</strain>
    </source>
</reference>
<dbReference type="AlphaFoldDB" id="A0A7S1Y932"/>
<dbReference type="EMBL" id="HBGK01026717">
    <property type="protein sequence ID" value="CAD9284906.1"/>
    <property type="molecule type" value="Transcribed_RNA"/>
</dbReference>
<name>A0A7S1Y932_9STRA</name>
<feature type="region of interest" description="Disordered" evidence="1">
    <location>
        <begin position="1"/>
        <end position="31"/>
    </location>
</feature>
<sequence length="115" mass="12762">MDLERSLLVSSQDDGAAGTSGLTTRAHGPVSHPASLRLCHDGSIPRYYHKKTSSVQRCLPYSLLSSSRDGHIQSIDHAEFENGFPTIKMTLSSTSLIPYIATISRRLLRLQHCRR</sequence>
<proteinExistence type="predicted"/>